<dbReference type="PANTHER" id="PTHR43539:SF68">
    <property type="entry name" value="FLAVIN-BINDING MONOOXYGENASE-LIKE PROTEIN (AFU_ORTHOLOGUE AFUA_4G09220)"/>
    <property type="match status" value="1"/>
</dbReference>
<name>A0ABR1PBM4_DIAER</name>
<evidence type="ECO:0000256" key="1">
    <source>
        <dbReference type="ARBA" id="ARBA00023002"/>
    </source>
</evidence>
<comment type="caution">
    <text evidence="3">The sequence shown here is derived from an EMBL/GenBank/DDBJ whole genome shotgun (WGS) entry which is preliminary data.</text>
</comment>
<organism evidence="3 4">
    <name type="scientific">Diaporthe eres</name>
    <name type="common">Phomopsis oblonga</name>
    <dbReference type="NCBI Taxonomy" id="83184"/>
    <lineage>
        <taxon>Eukaryota</taxon>
        <taxon>Fungi</taxon>
        <taxon>Dikarya</taxon>
        <taxon>Ascomycota</taxon>
        <taxon>Pezizomycotina</taxon>
        <taxon>Sordariomycetes</taxon>
        <taxon>Sordariomycetidae</taxon>
        <taxon>Diaporthales</taxon>
        <taxon>Diaporthaceae</taxon>
        <taxon>Diaporthe</taxon>
        <taxon>Diaporthe eres species complex</taxon>
    </lineage>
</organism>
<evidence type="ECO:0008006" key="5">
    <source>
        <dbReference type="Google" id="ProtNLM"/>
    </source>
</evidence>
<dbReference type="InterPro" id="IPR036188">
    <property type="entry name" value="FAD/NAD-bd_sf"/>
</dbReference>
<evidence type="ECO:0000256" key="2">
    <source>
        <dbReference type="SAM" id="MobiDB-lite"/>
    </source>
</evidence>
<accession>A0ABR1PBM4</accession>
<proteinExistence type="predicted"/>
<sequence length="657" mass="73349">MSPSVLTQSAVPLPSSQRCEPGSINLKVAQWPKRAADGPVDAYGTAKEIVLKLNSYLGKASSTEAAEGVASLFSDGECYWRDHLALSWDLRTLKGKDSIVGFLQDNSNLTKVSVDTSSEWRTPKLAPMNPEQTSQGIVFFITFNTKLGTGRGFVRLAQDGTGSWKIWTFFTSLEELKGFEEPTGQRRPSGAQHGYHRGRKNWLDRRNEESSFMDKDPDVLIIGMESQFYALLYYVDRTSPHANIFQLGAGQGGLSAHARLKMLNVPTLIVDFNDNVGDNWRKRYHQLVLHDPVWIDHLPYIPFPEWWPVFTPKDKLADFFEAYAKLLELNVWTKTTVESGSWDESQKRWSVTVQRTLPDGSSETRTLHPKHIIQSTGHSGKANIPEIKGWDSFKGHIICHSSQFPGAKPNSKGKKAIVVGACNSSHDICQDYYENGYDVTMVQRSTTCVVSSESICKISLAVVYEEGGPPTEDADLMSWGTPAEVTKATHLEVTKFHQEKDKATLEGLAKAGFKTDKGPDDCGLYIKYFQRGGGYYIDVGASQLIIDGKIKVKQGQEITEVLPNGLRFADGTELEADEIIFATGYQNMRTQATGIFGEKVGEKLRDIWGFDESGEFRALWRDSGHPGFWFHGGNLAICRYYSKLLALRIKAQLEGLE</sequence>
<dbReference type="Proteomes" id="UP001430848">
    <property type="component" value="Unassembled WGS sequence"/>
</dbReference>
<dbReference type="InterPro" id="IPR050982">
    <property type="entry name" value="Auxin_biosynth/cation_transpt"/>
</dbReference>
<keyword evidence="1" id="KW-0560">Oxidoreductase</keyword>
<gene>
    <name evidence="3" type="ORF">SLS63_005174</name>
</gene>
<dbReference type="Gene3D" id="3.50.50.60">
    <property type="entry name" value="FAD/NAD(P)-binding domain"/>
    <property type="match status" value="2"/>
</dbReference>
<keyword evidence="4" id="KW-1185">Reference proteome</keyword>
<evidence type="ECO:0000313" key="3">
    <source>
        <dbReference type="EMBL" id="KAK7731877.1"/>
    </source>
</evidence>
<dbReference type="PANTHER" id="PTHR43539">
    <property type="entry name" value="FLAVIN-BINDING MONOOXYGENASE-LIKE PROTEIN (AFU_ORTHOLOGUE AFUA_4G09220)"/>
    <property type="match status" value="1"/>
</dbReference>
<protein>
    <recommendedName>
        <fullName evidence="5">FAD/NAD(P)-binding domain-containing protein</fullName>
    </recommendedName>
</protein>
<dbReference type="EMBL" id="JAKNSF020000021">
    <property type="protein sequence ID" value="KAK7731877.1"/>
    <property type="molecule type" value="Genomic_DNA"/>
</dbReference>
<reference evidence="3 4" key="1">
    <citation type="submission" date="2024-02" db="EMBL/GenBank/DDBJ databases">
        <title>De novo assembly and annotation of 12 fungi associated with fruit tree decline syndrome in Ontario, Canada.</title>
        <authorList>
            <person name="Sulman M."/>
            <person name="Ellouze W."/>
            <person name="Ilyukhin E."/>
        </authorList>
    </citation>
    <scope>NUCLEOTIDE SEQUENCE [LARGE SCALE GENOMIC DNA]</scope>
    <source>
        <strain evidence="3 4">M169</strain>
    </source>
</reference>
<evidence type="ECO:0000313" key="4">
    <source>
        <dbReference type="Proteomes" id="UP001430848"/>
    </source>
</evidence>
<dbReference type="SUPFAM" id="SSF51905">
    <property type="entry name" value="FAD/NAD(P)-binding domain"/>
    <property type="match status" value="2"/>
</dbReference>
<feature type="region of interest" description="Disordered" evidence="2">
    <location>
        <begin position="180"/>
        <end position="200"/>
    </location>
</feature>
<dbReference type="Pfam" id="PF13738">
    <property type="entry name" value="Pyr_redox_3"/>
    <property type="match status" value="1"/>
</dbReference>